<organism evidence="2 3">
    <name type="scientific">Arenimonas oryziterrae DSM 21050 = YC6267</name>
    <dbReference type="NCBI Taxonomy" id="1121015"/>
    <lineage>
        <taxon>Bacteria</taxon>
        <taxon>Pseudomonadati</taxon>
        <taxon>Pseudomonadota</taxon>
        <taxon>Gammaproteobacteria</taxon>
        <taxon>Lysobacterales</taxon>
        <taxon>Lysobacteraceae</taxon>
        <taxon>Arenimonas</taxon>
    </lineage>
</organism>
<dbReference type="EMBL" id="AVCI01000003">
    <property type="protein sequence ID" value="KFN44230.1"/>
    <property type="molecule type" value="Genomic_DNA"/>
</dbReference>
<dbReference type="STRING" id="1121015.GCA_000420545_01925"/>
<dbReference type="Proteomes" id="UP000029385">
    <property type="component" value="Unassembled WGS sequence"/>
</dbReference>
<dbReference type="eggNOG" id="ENOG5033JE5">
    <property type="taxonomic scope" value="Bacteria"/>
</dbReference>
<keyword evidence="3" id="KW-1185">Reference proteome</keyword>
<accession>A0A091BIR3</accession>
<evidence type="ECO:0000313" key="2">
    <source>
        <dbReference type="EMBL" id="KFN44230.1"/>
    </source>
</evidence>
<dbReference type="AlphaFoldDB" id="A0A091BIR3"/>
<dbReference type="RefSeq" id="WP_022969540.1">
    <property type="nucleotide sequence ID" value="NZ_ATVD01000003.1"/>
</dbReference>
<evidence type="ECO:0008006" key="4">
    <source>
        <dbReference type="Google" id="ProtNLM"/>
    </source>
</evidence>
<proteinExistence type="predicted"/>
<reference evidence="2 3" key="1">
    <citation type="submission" date="2013-09" db="EMBL/GenBank/DDBJ databases">
        <title>Genome sequencing of Arenimonas oryziterrae.</title>
        <authorList>
            <person name="Chen F."/>
            <person name="Wang G."/>
        </authorList>
    </citation>
    <scope>NUCLEOTIDE SEQUENCE [LARGE SCALE GENOMIC DNA]</scope>
    <source>
        <strain evidence="2 3">YC6267</strain>
    </source>
</reference>
<gene>
    <name evidence="2" type="ORF">N789_07370</name>
</gene>
<dbReference type="PROSITE" id="PS51257">
    <property type="entry name" value="PROKAR_LIPOPROTEIN"/>
    <property type="match status" value="1"/>
</dbReference>
<keyword evidence="1" id="KW-0732">Signal</keyword>
<dbReference type="PATRIC" id="fig|1121015.4.peg.962"/>
<feature type="chain" id="PRO_5001869837" description="Porin domain-containing protein" evidence="1">
    <location>
        <begin position="23"/>
        <end position="193"/>
    </location>
</feature>
<name>A0A091BIR3_9GAMM</name>
<feature type="signal peptide" evidence="1">
    <location>
        <begin position="1"/>
        <end position="22"/>
    </location>
</feature>
<sequence length="193" mass="20423">MKQVIRIGVLALVGLACGPALAGKGGPPPPTRTTTVVGEEEVNDNEFFVGINWQFGGKSQAELVVGYRDVDVNSNGDVKGAGIDMTFPLTGGFRAGELRLKGIDGKDDLTGEYGAGWSFDENAFLVTGAAQAEFVTFGTDYLFGKGKGWRPYAGLNTVSGYTPPPYRTVSNVSCPAPFELSPDQLSCNFPQSD</sequence>
<evidence type="ECO:0000256" key="1">
    <source>
        <dbReference type="SAM" id="SignalP"/>
    </source>
</evidence>
<evidence type="ECO:0000313" key="3">
    <source>
        <dbReference type="Proteomes" id="UP000029385"/>
    </source>
</evidence>
<comment type="caution">
    <text evidence="2">The sequence shown here is derived from an EMBL/GenBank/DDBJ whole genome shotgun (WGS) entry which is preliminary data.</text>
</comment>
<protein>
    <recommendedName>
        <fullName evidence="4">Porin domain-containing protein</fullName>
    </recommendedName>
</protein>